<keyword evidence="2" id="KW-0862">Zinc</keyword>
<comment type="caution">
    <text evidence="9">The sequence shown here is derived from an EMBL/GenBank/DDBJ whole genome shotgun (WGS) entry which is preliminary data.</text>
</comment>
<dbReference type="PANTHER" id="PTHR36206:SF12">
    <property type="entry name" value="ASPERCRYPTIN BIOSYNTHESIS CLUSTER-SPECIFIC TRANSCRIPTION REGULATOR ATNN-RELATED"/>
    <property type="match status" value="1"/>
</dbReference>
<dbReference type="SUPFAM" id="SSF57701">
    <property type="entry name" value="Zn2/Cys6 DNA-binding domain"/>
    <property type="match status" value="1"/>
</dbReference>
<feature type="compositionally biased region" description="Low complexity" evidence="7">
    <location>
        <begin position="483"/>
        <end position="497"/>
    </location>
</feature>
<dbReference type="InterPro" id="IPR036864">
    <property type="entry name" value="Zn2-C6_fun-type_DNA-bd_sf"/>
</dbReference>
<dbReference type="OrthoDB" id="2593732at2759"/>
<dbReference type="InterPro" id="IPR001138">
    <property type="entry name" value="Zn2Cys6_DnaBD"/>
</dbReference>
<protein>
    <recommendedName>
        <fullName evidence="8">Zn(2)-C6 fungal-type domain-containing protein</fullName>
    </recommendedName>
</protein>
<dbReference type="PANTHER" id="PTHR36206">
    <property type="entry name" value="ASPERCRYPTIN BIOSYNTHESIS CLUSTER-SPECIFIC TRANSCRIPTION REGULATOR ATNN-RELATED"/>
    <property type="match status" value="1"/>
</dbReference>
<dbReference type="Pfam" id="PF11951">
    <property type="entry name" value="Fungal_trans_2"/>
    <property type="match status" value="1"/>
</dbReference>
<evidence type="ECO:0000259" key="8">
    <source>
        <dbReference type="PROSITE" id="PS50048"/>
    </source>
</evidence>
<proteinExistence type="predicted"/>
<dbReference type="AlphaFoldDB" id="A0A5N6L2T1"/>
<dbReference type="Gene3D" id="4.10.240.10">
    <property type="entry name" value="Zn(2)-C6 fungal-type DNA-binding domain"/>
    <property type="match status" value="1"/>
</dbReference>
<dbReference type="Pfam" id="PF00172">
    <property type="entry name" value="Zn_clus"/>
    <property type="match status" value="1"/>
</dbReference>
<evidence type="ECO:0000256" key="7">
    <source>
        <dbReference type="SAM" id="MobiDB-lite"/>
    </source>
</evidence>
<dbReference type="GO" id="GO:0003677">
    <property type="term" value="F:DNA binding"/>
    <property type="evidence" value="ECO:0007669"/>
    <property type="project" value="UniProtKB-KW"/>
</dbReference>
<name>A0A5N6L2T1_9ROSI</name>
<dbReference type="PROSITE" id="PS50048">
    <property type="entry name" value="ZN2_CY6_FUNGAL_2"/>
    <property type="match status" value="1"/>
</dbReference>
<dbReference type="Proteomes" id="UP000327013">
    <property type="component" value="Unassembled WGS sequence"/>
</dbReference>
<feature type="region of interest" description="Disordered" evidence="7">
    <location>
        <begin position="480"/>
        <end position="549"/>
    </location>
</feature>
<evidence type="ECO:0000313" key="10">
    <source>
        <dbReference type="Proteomes" id="UP000327013"/>
    </source>
</evidence>
<keyword evidence="3" id="KW-0805">Transcription regulation</keyword>
<reference evidence="9 10" key="1">
    <citation type="submission" date="2019-06" db="EMBL/GenBank/DDBJ databases">
        <title>A chromosomal-level reference genome of Carpinus fangiana (Coryloideae, Betulaceae).</title>
        <authorList>
            <person name="Yang X."/>
            <person name="Wang Z."/>
            <person name="Zhang L."/>
            <person name="Hao G."/>
            <person name="Liu J."/>
            <person name="Yang Y."/>
        </authorList>
    </citation>
    <scope>NUCLEOTIDE SEQUENCE [LARGE SCALE GENOMIC DNA]</scope>
    <source>
        <strain evidence="9">Cfa_2016G</strain>
        <tissue evidence="9">Leaf</tissue>
    </source>
</reference>
<feature type="region of interest" description="Disordered" evidence="7">
    <location>
        <begin position="598"/>
        <end position="622"/>
    </location>
</feature>
<evidence type="ECO:0000256" key="6">
    <source>
        <dbReference type="ARBA" id="ARBA00023242"/>
    </source>
</evidence>
<organism evidence="9 10">
    <name type="scientific">Carpinus fangiana</name>
    <dbReference type="NCBI Taxonomy" id="176857"/>
    <lineage>
        <taxon>Eukaryota</taxon>
        <taxon>Viridiplantae</taxon>
        <taxon>Streptophyta</taxon>
        <taxon>Embryophyta</taxon>
        <taxon>Tracheophyta</taxon>
        <taxon>Spermatophyta</taxon>
        <taxon>Magnoliopsida</taxon>
        <taxon>eudicotyledons</taxon>
        <taxon>Gunneridae</taxon>
        <taxon>Pentapetalae</taxon>
        <taxon>rosids</taxon>
        <taxon>fabids</taxon>
        <taxon>Fagales</taxon>
        <taxon>Betulaceae</taxon>
        <taxon>Carpinus</taxon>
    </lineage>
</organism>
<accession>A0A5N6L2T1</accession>
<dbReference type="EMBL" id="VIBQ01000066">
    <property type="protein sequence ID" value="KAB8576179.1"/>
    <property type="molecule type" value="Genomic_DNA"/>
</dbReference>
<evidence type="ECO:0000256" key="3">
    <source>
        <dbReference type="ARBA" id="ARBA00023015"/>
    </source>
</evidence>
<dbReference type="SMART" id="SM00066">
    <property type="entry name" value="GAL4"/>
    <property type="match status" value="1"/>
</dbReference>
<evidence type="ECO:0000256" key="2">
    <source>
        <dbReference type="ARBA" id="ARBA00022833"/>
    </source>
</evidence>
<dbReference type="InterPro" id="IPR052360">
    <property type="entry name" value="Transcr_Regulatory_Proteins"/>
</dbReference>
<dbReference type="CDD" id="cd00067">
    <property type="entry name" value="GAL4"/>
    <property type="match status" value="1"/>
</dbReference>
<feature type="domain" description="Zn(2)-C6 fungal-type" evidence="8">
    <location>
        <begin position="15"/>
        <end position="43"/>
    </location>
</feature>
<gene>
    <name evidence="9" type="ORF">FH972_025707</name>
</gene>
<dbReference type="PROSITE" id="PS00463">
    <property type="entry name" value="ZN2_CY6_FUNGAL_1"/>
    <property type="match status" value="1"/>
</dbReference>
<keyword evidence="1" id="KW-0479">Metal-binding</keyword>
<dbReference type="GO" id="GO:0008270">
    <property type="term" value="F:zinc ion binding"/>
    <property type="evidence" value="ECO:0007669"/>
    <property type="project" value="InterPro"/>
</dbReference>
<keyword evidence="5" id="KW-0804">Transcription</keyword>
<sequence>MAPEASARARKVKTGCFTCKARRVKCDEEKPYCRRCSSSGRKCDGYFSTTSLNYERRSEPTAALSILPNGTEQEKKYFRLYHVRTIDSICAYFGSYFWSTLIPQVSIREPSVQHALLALSALHESIALPSGHNQLRLRTSPSTIFAVGHYNKAIALLTSSEGQPSTDIVLLCCVIFVCIEILRGNPKEALAHIHSGLKVLLDLRSKRISGPAEISISSHPSTVKDAVDTMFARLDGQAMFLGVAPQLTLSPPNSSHPNAALNPTSTGMPSTFANLPEARAHLETLINSIYRFMRTHDNLRYDSPEDAKHFAEHAVEMAKLHAWDKSFTSLFEGSKHCSAPIQRAAQILKVQYTASVIWMDSHVRRSDEEYYKYTSLFTDIIHLSRGIILDPTQAAAHQNFSTLEAGRLGSKDKYTRPDFAFDYGAMPALQLTALKCRIPRIRHQALELLKLAPRQEGVFNRTFITKLAANFIQISEVPGKDQTGSVTASPSTTAVSPRVSLHEGYGTQNSPEDSKRTMLSPFSPTQASPRALSASHASPQTTVSHSSERDRVNFLVNRGIWSNDQLSQHALELEKEKIATEPNVEHHQEFSHLQIRQQGMREGSNETLPSERGKGNAGPSDEAASMLELEEAAARDASEGAISGSKQGILGFDVTTGTYSFDVRGV</sequence>
<evidence type="ECO:0000313" key="9">
    <source>
        <dbReference type="EMBL" id="KAB8576179.1"/>
    </source>
</evidence>
<evidence type="ECO:0000256" key="1">
    <source>
        <dbReference type="ARBA" id="ARBA00022723"/>
    </source>
</evidence>
<evidence type="ECO:0000256" key="5">
    <source>
        <dbReference type="ARBA" id="ARBA00023163"/>
    </source>
</evidence>
<evidence type="ECO:0000256" key="4">
    <source>
        <dbReference type="ARBA" id="ARBA00023125"/>
    </source>
</evidence>
<dbReference type="InterPro" id="IPR021858">
    <property type="entry name" value="Fun_TF"/>
</dbReference>
<dbReference type="GO" id="GO:0000981">
    <property type="term" value="F:DNA-binding transcription factor activity, RNA polymerase II-specific"/>
    <property type="evidence" value="ECO:0007669"/>
    <property type="project" value="InterPro"/>
</dbReference>
<keyword evidence="6" id="KW-0539">Nucleus</keyword>
<keyword evidence="10" id="KW-1185">Reference proteome</keyword>
<feature type="compositionally biased region" description="Polar residues" evidence="7">
    <location>
        <begin position="535"/>
        <end position="545"/>
    </location>
</feature>
<keyword evidence="4" id="KW-0238">DNA-binding</keyword>